<dbReference type="AlphaFoldDB" id="D4LW98"/>
<organism evidence="1 2">
    <name type="scientific">Blautia obeum A2-162</name>
    <dbReference type="NCBI Taxonomy" id="657314"/>
    <lineage>
        <taxon>Bacteria</taxon>
        <taxon>Bacillati</taxon>
        <taxon>Bacillota</taxon>
        <taxon>Clostridia</taxon>
        <taxon>Lachnospirales</taxon>
        <taxon>Lachnospiraceae</taxon>
        <taxon>Blautia</taxon>
    </lineage>
</organism>
<evidence type="ECO:0000313" key="2">
    <source>
        <dbReference type="Proteomes" id="UP000008955"/>
    </source>
</evidence>
<gene>
    <name evidence="1" type="ORF">CK5_02780</name>
</gene>
<keyword evidence="2" id="KW-1185">Reference proteome</keyword>
<dbReference type="Proteomes" id="UP000008955">
    <property type="component" value="Chromosome"/>
</dbReference>
<reference evidence="1 2" key="2">
    <citation type="submission" date="2010-03" db="EMBL/GenBank/DDBJ databases">
        <authorList>
            <person name="Pajon A."/>
        </authorList>
    </citation>
    <scope>NUCLEOTIDE SEQUENCE [LARGE SCALE GENOMIC DNA]</scope>
    <source>
        <strain evidence="1 2">A2-162</strain>
    </source>
</reference>
<dbReference type="KEGG" id="rob:CK5_02780"/>
<evidence type="ECO:0000313" key="1">
    <source>
        <dbReference type="EMBL" id="CBL21901.1"/>
    </source>
</evidence>
<dbReference type="HOGENOM" id="CLU_2951079_0_0_9"/>
<reference evidence="1 2" key="1">
    <citation type="submission" date="2010-03" db="EMBL/GenBank/DDBJ databases">
        <title>The genome sequence of Ruminococcus obeum A2-162.</title>
        <authorList>
            <consortium name="metaHIT consortium -- http://www.metahit.eu/"/>
            <person name="Pajon A."/>
            <person name="Turner K."/>
            <person name="Parkhill J."/>
            <person name="Duncan S."/>
            <person name="Flint H."/>
        </authorList>
    </citation>
    <scope>NUCLEOTIDE SEQUENCE [LARGE SCALE GENOMIC DNA]</scope>
    <source>
        <strain evidence="1 2">A2-162</strain>
    </source>
</reference>
<name>D4LW98_9FIRM</name>
<dbReference type="EMBL" id="FP929054">
    <property type="protein sequence ID" value="CBL21901.1"/>
    <property type="molecule type" value="Genomic_DNA"/>
</dbReference>
<proteinExistence type="predicted"/>
<protein>
    <submittedName>
        <fullName evidence="1">Uncharacterized protein</fullName>
    </submittedName>
</protein>
<sequence>MEVIAAICNVPMIRNGNSRINIGNMVKFWGIPLQEGVPFFLIVEIFEIFQFQLSVWKNR</sequence>
<accession>D4LW98</accession>